<reference evidence="5" key="1">
    <citation type="journal article" date="2019" name="Mol. Biol. Evol.">
        <title>Blast fungal genomes show frequent chromosomal changes, gene gains and losses, and effector gene turnover.</title>
        <authorList>
            <person name="Gomez Luciano L.B."/>
            <person name="Jason Tsai I."/>
            <person name="Chuma I."/>
            <person name="Tosa Y."/>
            <person name="Chen Y.H."/>
            <person name="Li J.Y."/>
            <person name="Li M.Y."/>
            <person name="Jade Lu M.Y."/>
            <person name="Nakayashiki H."/>
            <person name="Li W.H."/>
        </authorList>
    </citation>
    <scope>NUCLEOTIDE SEQUENCE</scope>
    <source>
        <strain evidence="5">NI907</strain>
    </source>
</reference>
<name>A0A6P8BKN9_PYRGI</name>
<keyword evidence="3" id="KW-0812">Transmembrane</keyword>
<keyword evidence="1" id="KW-0560">Oxidoreductase</keyword>
<keyword evidence="3" id="KW-1133">Transmembrane helix</keyword>
<dbReference type="Pfam" id="PF11374">
    <property type="entry name" value="DUF3176"/>
    <property type="match status" value="1"/>
</dbReference>
<dbReference type="GO" id="GO:0016491">
    <property type="term" value="F:oxidoreductase activity"/>
    <property type="evidence" value="ECO:0007669"/>
    <property type="project" value="UniProtKB-KW"/>
</dbReference>
<feature type="transmembrane region" description="Helical" evidence="3">
    <location>
        <begin position="681"/>
        <end position="699"/>
    </location>
</feature>
<dbReference type="AlphaFoldDB" id="A0A6P8BKN9"/>
<dbReference type="InterPro" id="IPR016160">
    <property type="entry name" value="Ald_DH_CS_CYS"/>
</dbReference>
<accession>A0A6P8BKN9</accession>
<keyword evidence="3" id="KW-0472">Membrane</keyword>
<feature type="region of interest" description="Disordered" evidence="2">
    <location>
        <begin position="71"/>
        <end position="91"/>
    </location>
</feature>
<dbReference type="InterPro" id="IPR021514">
    <property type="entry name" value="DUF3176"/>
</dbReference>
<dbReference type="PANTHER" id="PTHR35394:SF5">
    <property type="entry name" value="DUF3176 DOMAIN-CONTAINING PROTEIN"/>
    <property type="match status" value="1"/>
</dbReference>
<keyword evidence="4" id="KW-1185">Reference proteome</keyword>
<gene>
    <name evidence="5" type="ORF">PgNI_02034</name>
</gene>
<dbReference type="KEGG" id="pgri:PgNI_02034"/>
<dbReference type="PROSITE" id="PS00070">
    <property type="entry name" value="ALDEHYDE_DEHYDR_CYS"/>
    <property type="match status" value="1"/>
</dbReference>
<feature type="transmembrane region" description="Helical" evidence="3">
    <location>
        <begin position="144"/>
        <end position="166"/>
    </location>
</feature>
<dbReference type="Proteomes" id="UP000515153">
    <property type="component" value="Unplaced"/>
</dbReference>
<feature type="transmembrane region" description="Helical" evidence="3">
    <location>
        <begin position="101"/>
        <end position="123"/>
    </location>
</feature>
<proteinExistence type="predicted"/>
<evidence type="ECO:0000256" key="2">
    <source>
        <dbReference type="SAM" id="MobiDB-lite"/>
    </source>
</evidence>
<dbReference type="RefSeq" id="XP_030987652.1">
    <property type="nucleotide sequence ID" value="XM_031122104.1"/>
</dbReference>
<dbReference type="GeneID" id="41957016"/>
<feature type="region of interest" description="Disordered" evidence="2">
    <location>
        <begin position="1"/>
        <end position="49"/>
    </location>
</feature>
<protein>
    <submittedName>
        <fullName evidence="5">Uncharacterized protein</fullName>
    </submittedName>
</protein>
<evidence type="ECO:0000256" key="3">
    <source>
        <dbReference type="SAM" id="Phobius"/>
    </source>
</evidence>
<dbReference type="PANTHER" id="PTHR35394">
    <property type="entry name" value="DUF3176 DOMAIN-CONTAINING PROTEIN"/>
    <property type="match status" value="1"/>
</dbReference>
<reference evidence="5" key="3">
    <citation type="submission" date="2025-08" db="UniProtKB">
        <authorList>
            <consortium name="RefSeq"/>
        </authorList>
    </citation>
    <scope>IDENTIFICATION</scope>
    <source>
        <strain evidence="5">NI907</strain>
    </source>
</reference>
<evidence type="ECO:0000313" key="5">
    <source>
        <dbReference type="RefSeq" id="XP_030987652.1"/>
    </source>
</evidence>
<sequence>MAPTPLDKMSTKSQPAPPYPHSQGPTHPEDPGIGPSRQTPSPDPEAHSNCTYCAQTTAHVHDDTVQTLDWAQEPSIPMTNLGGNDKATPENRERPYPVLTAWGFEMLMMVMAIVSLVGLFVILHAVDGKVIAAWPWQRLRLETVISFMVTVTVASVTYVMTQVLGQAGWSWFGHTLHRRPLYDLDVFNHGGDGILASLQLLLSVLRSGLSSIRTAAGIMAICAAFITISSFAAGPFAQQALRIVSCSWRSGPGLGSIPVSNFVPANDDYFVKYANDYMVFELDPEMKAVMLNALANPKAGAESAVTADCPSGNCKFRDYGTGMTHSTIGMCSTCIDLGAYVTDTEVAGSKPGLYFRNYSLPWDGSVDINVLRADGMENWGSYIIPQSTERNPWMSLTMQGYFDYAKRGWTSEFWDSAPDALFNMTIMATSDAPCTVVNDGVKFCPWQIKNDMVPENNFTSLVAVGCRLYPCLKNFRAEVKSGVLTEELVSTVPARTNRLEKVNKKVNEKGLQVNITALQDPCFLADDDSDGKKVFTSDEFGQVPSAQHRTFSRITTAQSTVIQAPSDCLYHASGIYLDAMKLHLMDLIAGRCRYTNSDFFQRPARVTCGDKWWLDPLYASRNASVASISAAMEGFAVAVTNQFRRTGSGPHRPRAEGDPTGLTVLGDVWDDTTCFSLRWEWLLLPAGLVAFTLIVLFAAILRSYMEPEQPVWKASVLPMVMYGLAGRGGGRDEGYARRDLMELRKVEQVIFQDLLVSLAMTRRLLSALRMRRISSLWSETKDASRERRAGSWWRCGVNAALCFPALSWCGYNDLRSKLGDRRVGDRHVRMTAGVDVVQRLWLGQIHTRAGEFCLVFELKIFVGVEFKLDIIRQRHVLPLGSGQSRVKVKLLTAAHDSSVSDHWDHATVLSVHDGLEHLLASTGLLEGVCEKHEDRALAGDELELVGGLDGTLVAADSSRRLGEAELTEAVADEGRRGRSVGDEEDDVCDRVAARLAHKRGLAVGLDDSAASAASAGETCLAARHEVRIVVERGHLDVFRELYEGICG</sequence>
<organism evidence="4 5">
    <name type="scientific">Pyricularia grisea</name>
    <name type="common">Crabgrass-specific blast fungus</name>
    <name type="synonym">Magnaporthe grisea</name>
    <dbReference type="NCBI Taxonomy" id="148305"/>
    <lineage>
        <taxon>Eukaryota</taxon>
        <taxon>Fungi</taxon>
        <taxon>Dikarya</taxon>
        <taxon>Ascomycota</taxon>
        <taxon>Pezizomycotina</taxon>
        <taxon>Sordariomycetes</taxon>
        <taxon>Sordariomycetidae</taxon>
        <taxon>Magnaporthales</taxon>
        <taxon>Pyriculariaceae</taxon>
        <taxon>Pyricularia</taxon>
    </lineage>
</organism>
<evidence type="ECO:0000313" key="4">
    <source>
        <dbReference type="Proteomes" id="UP000515153"/>
    </source>
</evidence>
<reference evidence="5" key="2">
    <citation type="submission" date="2019-10" db="EMBL/GenBank/DDBJ databases">
        <authorList>
            <consortium name="NCBI Genome Project"/>
        </authorList>
    </citation>
    <scope>NUCLEOTIDE SEQUENCE</scope>
    <source>
        <strain evidence="5">NI907</strain>
    </source>
</reference>
<feature type="transmembrane region" description="Helical" evidence="3">
    <location>
        <begin position="217"/>
        <end position="237"/>
    </location>
</feature>
<evidence type="ECO:0000256" key="1">
    <source>
        <dbReference type="ARBA" id="ARBA00023002"/>
    </source>
</evidence>